<dbReference type="EMBL" id="JH717846">
    <property type="protein sequence ID" value="EWY85670.1"/>
    <property type="molecule type" value="Genomic_DNA"/>
</dbReference>
<sequence length="86" mass="9529">MRDLDGKPLLKQIATNNKAVVYITWDITAMFLGTTKASYLTSSVRQTKSLRATPLAPPTQPTPSDPSTTDRRPRRSSWVPWGSSPL</sequence>
<dbReference type="Proteomes" id="UP000030753">
    <property type="component" value="Unassembled WGS sequence"/>
</dbReference>
<accession>W9HXC6</accession>
<proteinExistence type="predicted"/>
<evidence type="ECO:0000313" key="2">
    <source>
        <dbReference type="EMBL" id="EWY85670.1"/>
    </source>
</evidence>
<dbReference type="HOGENOM" id="CLU_2497942_0_0_1"/>
<gene>
    <name evidence="2" type="ORF">FOYG_12802</name>
</gene>
<dbReference type="AlphaFoldDB" id="W9HXC6"/>
<evidence type="ECO:0000313" key="3">
    <source>
        <dbReference type="Proteomes" id="UP000030753"/>
    </source>
</evidence>
<feature type="compositionally biased region" description="Pro residues" evidence="1">
    <location>
        <begin position="55"/>
        <end position="64"/>
    </location>
</feature>
<feature type="region of interest" description="Disordered" evidence="1">
    <location>
        <begin position="49"/>
        <end position="86"/>
    </location>
</feature>
<name>W9HXC6_FUSOX</name>
<protein>
    <submittedName>
        <fullName evidence="2">Uncharacterized protein</fullName>
    </submittedName>
</protein>
<evidence type="ECO:0000256" key="1">
    <source>
        <dbReference type="SAM" id="MobiDB-lite"/>
    </source>
</evidence>
<organism evidence="2 3">
    <name type="scientific">Fusarium oxysporum NRRL 32931</name>
    <dbReference type="NCBI Taxonomy" id="660029"/>
    <lineage>
        <taxon>Eukaryota</taxon>
        <taxon>Fungi</taxon>
        <taxon>Dikarya</taxon>
        <taxon>Ascomycota</taxon>
        <taxon>Pezizomycotina</taxon>
        <taxon>Sordariomycetes</taxon>
        <taxon>Hypocreomycetidae</taxon>
        <taxon>Hypocreales</taxon>
        <taxon>Nectriaceae</taxon>
        <taxon>Fusarium</taxon>
        <taxon>Fusarium oxysporum species complex</taxon>
    </lineage>
</organism>
<reference evidence="2 3" key="1">
    <citation type="submission" date="2011-06" db="EMBL/GenBank/DDBJ databases">
        <title>The Genome Sequence of Fusarium oxysporum FOSC 3-a.</title>
        <authorList>
            <consortium name="The Broad Institute Genome Sequencing Platform"/>
            <person name="Ma L.-J."/>
            <person name="Gale L.R."/>
            <person name="Schwartz D.C."/>
            <person name="Zhou S."/>
            <person name="Corby-Kistler H."/>
            <person name="Young S.K."/>
            <person name="Zeng Q."/>
            <person name="Gargeya S."/>
            <person name="Fitzgerald M."/>
            <person name="Haas B."/>
            <person name="Abouelleil A."/>
            <person name="Alvarado L."/>
            <person name="Arachchi H.M."/>
            <person name="Berlin A."/>
            <person name="Brown A."/>
            <person name="Chapman S.B."/>
            <person name="Chen Z."/>
            <person name="Dunbar C."/>
            <person name="Freedman E."/>
            <person name="Gearin G."/>
            <person name="Gellesch M."/>
            <person name="Goldberg J."/>
            <person name="Griggs A."/>
            <person name="Gujja S."/>
            <person name="Heiman D."/>
            <person name="Howarth C."/>
            <person name="Larson L."/>
            <person name="Lui A."/>
            <person name="MacDonald P.J.P."/>
            <person name="Mehta T."/>
            <person name="Montmayeur A."/>
            <person name="Murphy C."/>
            <person name="Neiman D."/>
            <person name="Pearson M."/>
            <person name="Priest M."/>
            <person name="Roberts A."/>
            <person name="Saif S."/>
            <person name="Shea T."/>
            <person name="Shenoy N."/>
            <person name="Sisk P."/>
            <person name="Stolte C."/>
            <person name="Sykes S."/>
            <person name="Wortman J."/>
            <person name="Nusbaum C."/>
            <person name="Birren B."/>
        </authorList>
    </citation>
    <scope>NUCLEOTIDE SEQUENCE [LARGE SCALE GENOMIC DNA]</scope>
    <source>
        <strain evidence="3">FOSC 3-a</strain>
    </source>
</reference>